<protein>
    <submittedName>
        <fullName evidence="2">Chloramphenicol acetyltransferase</fullName>
        <ecNumber evidence="2">2.3.1.28</ecNumber>
    </submittedName>
</protein>
<dbReference type="Pfam" id="PF00132">
    <property type="entry name" value="Hexapep"/>
    <property type="match status" value="1"/>
</dbReference>
<dbReference type="PANTHER" id="PTHR43300">
    <property type="entry name" value="ACETYLTRANSFERASE"/>
    <property type="match status" value="1"/>
</dbReference>
<sequence>MREWLLSAIYKGRIMPTENEAERQSADIRKRCAELGGRIAPTAQVSSAVSFDEAIDIGDGAVAYAPAFIGGFTYVNVGAVVFPHVRIGKFCSIGRNVQIGAARHPVEFLSSHPFQFSPALFNRVPGYPALQTEKWRFHAPTTVGNDVWLGTNCVIVAGVKIGDGAVVGAGAVVTKDVAPYEIVGGVPARRIRLRFDEDKVSRLLKTRWWDLPLDSLKDIPFGNIDQAIASIEAIRSSKESA</sequence>
<dbReference type="Gene3D" id="2.160.10.10">
    <property type="entry name" value="Hexapeptide repeat proteins"/>
    <property type="match status" value="1"/>
</dbReference>
<dbReference type="EC" id="2.3.1.28" evidence="2"/>
<dbReference type="GO" id="GO:0008811">
    <property type="term" value="F:chloramphenicol O-acetyltransferase activity"/>
    <property type="evidence" value="ECO:0007669"/>
    <property type="project" value="UniProtKB-EC"/>
</dbReference>
<accession>Q1LB91</accession>
<name>Q1LB91_CUPMC</name>
<dbReference type="PANTHER" id="PTHR43300:SF11">
    <property type="entry name" value="ACETYLTRANSFERASE RV3034C-RELATED"/>
    <property type="match status" value="1"/>
</dbReference>
<evidence type="ECO:0000313" key="3">
    <source>
        <dbReference type="Proteomes" id="UP000002429"/>
    </source>
</evidence>
<organism evidence="2 3">
    <name type="scientific">Cupriavidus metallidurans (strain ATCC 43123 / DSM 2839 / NBRC 102507 / CH34)</name>
    <name type="common">Ralstonia metallidurans</name>
    <dbReference type="NCBI Taxonomy" id="266264"/>
    <lineage>
        <taxon>Bacteria</taxon>
        <taxon>Pseudomonadati</taxon>
        <taxon>Pseudomonadota</taxon>
        <taxon>Betaproteobacteria</taxon>
        <taxon>Burkholderiales</taxon>
        <taxon>Burkholderiaceae</taxon>
        <taxon>Cupriavidus</taxon>
    </lineage>
</organism>
<dbReference type="Proteomes" id="UP000002429">
    <property type="component" value="Plasmid megaplasmid"/>
</dbReference>
<evidence type="ECO:0000256" key="1">
    <source>
        <dbReference type="ARBA" id="ARBA00007274"/>
    </source>
</evidence>
<dbReference type="HOGENOM" id="CLU_051638_5_0_4"/>
<dbReference type="CDD" id="cd03349">
    <property type="entry name" value="LbH_XAT"/>
    <property type="match status" value="1"/>
</dbReference>
<dbReference type="InterPro" id="IPR001451">
    <property type="entry name" value="Hexapep"/>
</dbReference>
<dbReference type="InterPro" id="IPR050179">
    <property type="entry name" value="Trans_hexapeptide_repeat"/>
</dbReference>
<keyword evidence="2" id="KW-0808">Transferase</keyword>
<dbReference type="InterPro" id="IPR011004">
    <property type="entry name" value="Trimer_LpxA-like_sf"/>
</dbReference>
<evidence type="ECO:0000313" key="2">
    <source>
        <dbReference type="EMBL" id="ABF12585.1"/>
    </source>
</evidence>
<keyword evidence="2" id="KW-0012">Acyltransferase</keyword>
<dbReference type="AlphaFoldDB" id="Q1LB91"/>
<keyword evidence="2" id="KW-0614">Plasmid</keyword>
<comment type="similarity">
    <text evidence="1">Belongs to the transferase hexapeptide repeat family.</text>
</comment>
<reference evidence="3" key="1">
    <citation type="journal article" date="2010" name="PLoS ONE">
        <title>The complete genome sequence of Cupriavidus metallidurans strain CH34, a master survivalist in harsh and anthropogenic environments.</title>
        <authorList>
            <person name="Janssen P.J."/>
            <person name="Van Houdt R."/>
            <person name="Moors H."/>
            <person name="Monsieurs P."/>
            <person name="Morin N."/>
            <person name="Michaux A."/>
            <person name="Benotmane M.A."/>
            <person name="Leys N."/>
            <person name="Vallaeys T."/>
            <person name="Lapidus A."/>
            <person name="Monchy S."/>
            <person name="Medigue C."/>
            <person name="Taghavi S."/>
            <person name="McCorkle S."/>
            <person name="Dunn J."/>
            <person name="van der Lelie D."/>
            <person name="Mergeay M."/>
        </authorList>
    </citation>
    <scope>NUCLEOTIDE SEQUENCE [LARGE SCALE GENOMIC DNA]</scope>
    <source>
        <strain evidence="3">ATCC 43123 / DSM 2839 / NBRC 102507 / CH34</strain>
    </source>
</reference>
<dbReference type="eggNOG" id="COG0110">
    <property type="taxonomic scope" value="Bacteria"/>
</dbReference>
<keyword evidence="3" id="KW-1185">Reference proteome</keyword>
<dbReference type="SUPFAM" id="SSF51161">
    <property type="entry name" value="Trimeric LpxA-like enzymes"/>
    <property type="match status" value="1"/>
</dbReference>
<proteinExistence type="inferred from homology"/>
<dbReference type="RefSeq" id="WP_011520126.1">
    <property type="nucleotide sequence ID" value="NC_007974.2"/>
</dbReference>
<dbReference type="KEGG" id="rme:Rmet_5726"/>
<dbReference type="EMBL" id="CP000353">
    <property type="protein sequence ID" value="ABF12585.1"/>
    <property type="molecule type" value="Genomic_DNA"/>
</dbReference>
<geneLocation type="plasmid" evidence="2 3">
    <name>megaplasmid</name>
</geneLocation>
<gene>
    <name evidence="2" type="primary">cat</name>
    <name evidence="2" type="ordered locus">Rmet_5726</name>
</gene>